<keyword evidence="8" id="KW-0648">Protein biosynthesis</keyword>
<feature type="domain" description="Aminoacyl-transfer RNA synthetases class-II family profile" evidence="17">
    <location>
        <begin position="95"/>
        <end position="343"/>
    </location>
</feature>
<keyword evidence="9" id="KW-0809">Transit peptide</keyword>
<dbReference type="GO" id="GO:0004826">
    <property type="term" value="F:phenylalanine-tRNA ligase activity"/>
    <property type="evidence" value="ECO:0007669"/>
    <property type="project" value="UniProtKB-EC"/>
</dbReference>
<dbReference type="PANTHER" id="PTHR11538">
    <property type="entry name" value="PHENYLALANYL-TRNA SYNTHETASE"/>
    <property type="match status" value="1"/>
</dbReference>
<dbReference type="CDD" id="cd00496">
    <property type="entry name" value="PheRS_alpha_core"/>
    <property type="match status" value="1"/>
</dbReference>
<name>A0A2G8KQP8_STIJA</name>
<dbReference type="GO" id="GO:0000049">
    <property type="term" value="F:tRNA binding"/>
    <property type="evidence" value="ECO:0007669"/>
    <property type="project" value="InterPro"/>
</dbReference>
<evidence type="ECO:0000256" key="8">
    <source>
        <dbReference type="ARBA" id="ARBA00022917"/>
    </source>
</evidence>
<feature type="domain" description="FDX-ACB" evidence="18">
    <location>
        <begin position="363"/>
        <end position="455"/>
    </location>
</feature>
<evidence type="ECO:0000256" key="4">
    <source>
        <dbReference type="ARBA" id="ARBA00012814"/>
    </source>
</evidence>
<evidence type="ECO:0000256" key="2">
    <source>
        <dbReference type="ARBA" id="ARBA00008226"/>
    </source>
</evidence>
<dbReference type="STRING" id="307972.A0A2G8KQP8"/>
<keyword evidence="6" id="KW-0547">Nucleotide-binding</keyword>
<dbReference type="AlphaFoldDB" id="A0A2G8KQP8"/>
<keyword evidence="7" id="KW-0067">ATP-binding</keyword>
<dbReference type="InterPro" id="IPR004530">
    <property type="entry name" value="Phe-tRNA-synth_IIc_mito"/>
</dbReference>
<dbReference type="PROSITE" id="PS51447">
    <property type="entry name" value="FDX_ACB"/>
    <property type="match status" value="1"/>
</dbReference>
<keyword evidence="12" id="KW-0030">Aminoacyl-tRNA synthetase</keyword>
<protein>
    <recommendedName>
        <fullName evidence="16">Phenylalanine--tRNA ligase, mitochondrial</fullName>
        <ecNumber evidence="4">6.1.1.20</ecNumber>
    </recommendedName>
    <alternativeName>
        <fullName evidence="13">Phenylalanyl-tRNA synthetase</fullName>
    </alternativeName>
</protein>
<dbReference type="SUPFAM" id="SSF55681">
    <property type="entry name" value="Class II aaRS and biotin synthetases"/>
    <property type="match status" value="1"/>
</dbReference>
<dbReference type="SMART" id="SM00896">
    <property type="entry name" value="FDX-ACB"/>
    <property type="match status" value="1"/>
</dbReference>
<dbReference type="InterPro" id="IPR045864">
    <property type="entry name" value="aa-tRNA-synth_II/BPL/LPL"/>
</dbReference>
<organism evidence="19 20">
    <name type="scientific">Stichopus japonicus</name>
    <name type="common">Sea cucumber</name>
    <dbReference type="NCBI Taxonomy" id="307972"/>
    <lineage>
        <taxon>Eukaryota</taxon>
        <taxon>Metazoa</taxon>
        <taxon>Echinodermata</taxon>
        <taxon>Eleutherozoa</taxon>
        <taxon>Echinozoa</taxon>
        <taxon>Holothuroidea</taxon>
        <taxon>Aspidochirotacea</taxon>
        <taxon>Aspidochirotida</taxon>
        <taxon>Stichopodidae</taxon>
        <taxon>Apostichopus</taxon>
    </lineage>
</organism>
<comment type="subunit">
    <text evidence="3">Monomer.</text>
</comment>
<proteinExistence type="inferred from homology"/>
<dbReference type="InterPro" id="IPR006195">
    <property type="entry name" value="aa-tRNA-synth_II"/>
</dbReference>
<dbReference type="Proteomes" id="UP000230750">
    <property type="component" value="Unassembled WGS sequence"/>
</dbReference>
<dbReference type="PROSITE" id="PS50862">
    <property type="entry name" value="AA_TRNA_LIGASE_II"/>
    <property type="match status" value="1"/>
</dbReference>
<dbReference type="InterPro" id="IPR036690">
    <property type="entry name" value="Fdx_antiC-bd_sf"/>
</dbReference>
<comment type="similarity">
    <text evidence="2">Belongs to the class-II aminoacyl-tRNA synthetase family.</text>
</comment>
<comment type="function">
    <text evidence="15">Is responsible for the charging of tRNA(Phe) with phenylalanine in mitochondrial translation. To a lesser extent, also catalyzes direct attachment of m-Tyr (an oxidized version of Phe) to tRNA(Phe), thereby opening the way for delivery of the misacylated tRNA to the ribosome and incorporation of ROS-damaged amino acid into proteins.</text>
</comment>
<dbReference type="EC" id="6.1.1.20" evidence="4"/>
<gene>
    <name evidence="19" type="ORF">BSL78_12791</name>
</gene>
<evidence type="ECO:0000256" key="15">
    <source>
        <dbReference type="ARBA" id="ARBA00060211"/>
    </source>
</evidence>
<evidence type="ECO:0000256" key="6">
    <source>
        <dbReference type="ARBA" id="ARBA00022741"/>
    </source>
</evidence>
<evidence type="ECO:0000256" key="3">
    <source>
        <dbReference type="ARBA" id="ARBA00011245"/>
    </source>
</evidence>
<keyword evidence="11" id="KW-0496">Mitochondrion</keyword>
<dbReference type="Pfam" id="PF01409">
    <property type="entry name" value="tRNA-synt_2d"/>
    <property type="match status" value="2"/>
</dbReference>
<evidence type="ECO:0000256" key="10">
    <source>
        <dbReference type="ARBA" id="ARBA00022990"/>
    </source>
</evidence>
<evidence type="ECO:0000256" key="7">
    <source>
        <dbReference type="ARBA" id="ARBA00022840"/>
    </source>
</evidence>
<dbReference type="EMBL" id="MRZV01000423">
    <property type="protein sequence ID" value="PIK50331.1"/>
    <property type="molecule type" value="Genomic_DNA"/>
</dbReference>
<evidence type="ECO:0000256" key="12">
    <source>
        <dbReference type="ARBA" id="ARBA00023146"/>
    </source>
</evidence>
<evidence type="ECO:0000256" key="11">
    <source>
        <dbReference type="ARBA" id="ARBA00023128"/>
    </source>
</evidence>
<dbReference type="InterPro" id="IPR002319">
    <property type="entry name" value="Phenylalanyl-tRNA_Synthase"/>
</dbReference>
<reference evidence="19 20" key="1">
    <citation type="journal article" date="2017" name="PLoS Biol.">
        <title>The sea cucumber genome provides insights into morphological evolution and visceral regeneration.</title>
        <authorList>
            <person name="Zhang X."/>
            <person name="Sun L."/>
            <person name="Yuan J."/>
            <person name="Sun Y."/>
            <person name="Gao Y."/>
            <person name="Zhang L."/>
            <person name="Li S."/>
            <person name="Dai H."/>
            <person name="Hamel J.F."/>
            <person name="Liu C."/>
            <person name="Yu Y."/>
            <person name="Liu S."/>
            <person name="Lin W."/>
            <person name="Guo K."/>
            <person name="Jin S."/>
            <person name="Xu P."/>
            <person name="Storey K.B."/>
            <person name="Huan P."/>
            <person name="Zhang T."/>
            <person name="Zhou Y."/>
            <person name="Zhang J."/>
            <person name="Lin C."/>
            <person name="Li X."/>
            <person name="Xing L."/>
            <person name="Huo D."/>
            <person name="Sun M."/>
            <person name="Wang L."/>
            <person name="Mercier A."/>
            <person name="Li F."/>
            <person name="Yang H."/>
            <person name="Xiang J."/>
        </authorList>
    </citation>
    <scope>NUCLEOTIDE SEQUENCE [LARGE SCALE GENOMIC DNA]</scope>
    <source>
        <strain evidence="19">Shaxun</strain>
        <tissue evidence="19">Muscle</tissue>
    </source>
</reference>
<dbReference type="FunFam" id="3.30.70.380:FF:000002">
    <property type="entry name" value="phenylalanine--tRNA ligase, mitochondrial"/>
    <property type="match status" value="1"/>
</dbReference>
<comment type="subcellular location">
    <subcellularLocation>
        <location evidence="1">Mitochondrion matrix</location>
    </subcellularLocation>
</comment>
<dbReference type="SUPFAM" id="SSF54991">
    <property type="entry name" value="Anticodon-binding domain of PheRS"/>
    <property type="match status" value="1"/>
</dbReference>
<comment type="catalytic activity">
    <reaction evidence="14">
        <text>tRNA(Phe) + L-phenylalanine + ATP = L-phenylalanyl-tRNA(Phe) + AMP + diphosphate + H(+)</text>
        <dbReference type="Rhea" id="RHEA:19413"/>
        <dbReference type="Rhea" id="RHEA-COMP:9668"/>
        <dbReference type="Rhea" id="RHEA-COMP:9699"/>
        <dbReference type="ChEBI" id="CHEBI:15378"/>
        <dbReference type="ChEBI" id="CHEBI:30616"/>
        <dbReference type="ChEBI" id="CHEBI:33019"/>
        <dbReference type="ChEBI" id="CHEBI:58095"/>
        <dbReference type="ChEBI" id="CHEBI:78442"/>
        <dbReference type="ChEBI" id="CHEBI:78531"/>
        <dbReference type="ChEBI" id="CHEBI:456215"/>
        <dbReference type="EC" id="6.1.1.20"/>
    </reaction>
</comment>
<evidence type="ECO:0000313" key="19">
    <source>
        <dbReference type="EMBL" id="PIK50331.1"/>
    </source>
</evidence>
<evidence type="ECO:0000256" key="9">
    <source>
        <dbReference type="ARBA" id="ARBA00022946"/>
    </source>
</evidence>
<dbReference type="Pfam" id="PF03147">
    <property type="entry name" value="FDX-ACB"/>
    <property type="match status" value="1"/>
</dbReference>
<dbReference type="Gene3D" id="3.30.70.380">
    <property type="entry name" value="Ferrodoxin-fold anticodon-binding domain"/>
    <property type="match status" value="1"/>
</dbReference>
<keyword evidence="20" id="KW-1185">Reference proteome</keyword>
<evidence type="ECO:0000259" key="18">
    <source>
        <dbReference type="PROSITE" id="PS51447"/>
    </source>
</evidence>
<evidence type="ECO:0000256" key="16">
    <source>
        <dbReference type="ARBA" id="ARBA00073229"/>
    </source>
</evidence>
<dbReference type="GO" id="GO:0006432">
    <property type="term" value="P:phenylalanyl-tRNA aminoacylation"/>
    <property type="evidence" value="ECO:0007669"/>
    <property type="project" value="InterPro"/>
</dbReference>
<dbReference type="FunFam" id="3.30.930.10:FF:000041">
    <property type="entry name" value="Phenylalanyl-tRNA synthetase 2, mitochondrial"/>
    <property type="match status" value="1"/>
</dbReference>
<accession>A0A2G8KQP8</accession>
<dbReference type="Gene3D" id="3.30.930.10">
    <property type="entry name" value="Bira Bifunctional Protein, Domain 2"/>
    <property type="match status" value="1"/>
</dbReference>
<dbReference type="GO" id="GO:0005759">
    <property type="term" value="C:mitochondrial matrix"/>
    <property type="evidence" value="ECO:0007669"/>
    <property type="project" value="UniProtKB-SubCell"/>
</dbReference>
<evidence type="ECO:0000256" key="5">
    <source>
        <dbReference type="ARBA" id="ARBA00022598"/>
    </source>
</evidence>
<evidence type="ECO:0000256" key="13">
    <source>
        <dbReference type="ARBA" id="ARBA00031194"/>
    </source>
</evidence>
<sequence>MKFLHSINRLQKTLFNSSFYLHCHHASKTSSQLGFQILSWKVHHQTFATKSSQDHEISVSGKKLISDDFTTATPKILSRVGANLHNQEGHPLCIIKEQIRDYFYRSSLNKRGNPLFSIYDNLSPVVTVWQNFDSVLVPGDHVSRRKGDNYYLNREFMLRAHTSAHQHELVNSGLDAFLVAGDVYRRDEIDATHFPVFHQMEGVRLFSDFELFDKYPDAKLKLFCNDPVRIQEKQEHHTLEAVKLVEFDLKQTLEGLAKYLFGEEIEVRWVVTDFPFTHPSFELEIKFQGEWLEVLGCGIMEQELLHSAGAGHKIGYAFGLGLERLAMVLFNIPDIRLFWSLDPRFINQFKVPDPQKVKFKPFSKFPPVFHDISFWCPDDGFISNDFYDLVRSVAGETAEKVELIDDFLHPKTGRISHCYRITYRSMDKTLTKDEVGLIHSDLTSKCNTLLGVEVRGK</sequence>
<keyword evidence="10" id="KW-0007">Acetylation</keyword>
<keyword evidence="5 19" id="KW-0436">Ligase</keyword>
<evidence type="ECO:0000313" key="20">
    <source>
        <dbReference type="Proteomes" id="UP000230750"/>
    </source>
</evidence>
<dbReference type="InterPro" id="IPR005121">
    <property type="entry name" value="Fdx_antiC-bd"/>
</dbReference>
<dbReference type="GO" id="GO:0005524">
    <property type="term" value="F:ATP binding"/>
    <property type="evidence" value="ECO:0007669"/>
    <property type="project" value="UniProtKB-KW"/>
</dbReference>
<dbReference type="OrthoDB" id="4457at2759"/>
<evidence type="ECO:0000256" key="14">
    <source>
        <dbReference type="ARBA" id="ARBA00049255"/>
    </source>
</evidence>
<dbReference type="NCBIfam" id="TIGR00469">
    <property type="entry name" value="pheS_mito"/>
    <property type="match status" value="1"/>
</dbReference>
<dbReference type="PANTHER" id="PTHR11538:SF41">
    <property type="entry name" value="PHENYLALANINE--TRNA LIGASE, MITOCHONDRIAL"/>
    <property type="match status" value="1"/>
</dbReference>
<evidence type="ECO:0000259" key="17">
    <source>
        <dbReference type="PROSITE" id="PS50862"/>
    </source>
</evidence>
<evidence type="ECO:0000256" key="1">
    <source>
        <dbReference type="ARBA" id="ARBA00004305"/>
    </source>
</evidence>
<comment type="caution">
    <text evidence="19">The sequence shown here is derived from an EMBL/GenBank/DDBJ whole genome shotgun (WGS) entry which is preliminary data.</text>
</comment>